<gene>
    <name evidence="1" type="ORF">NDU88_005964</name>
</gene>
<evidence type="ECO:0000313" key="1">
    <source>
        <dbReference type="EMBL" id="KAJ1174141.1"/>
    </source>
</evidence>
<comment type="caution">
    <text evidence="1">The sequence shown here is derived from an EMBL/GenBank/DDBJ whole genome shotgun (WGS) entry which is preliminary data.</text>
</comment>
<protein>
    <submittedName>
        <fullName evidence="1">Uncharacterized protein</fullName>
    </submittedName>
</protein>
<accession>A0AAV7TCX0</accession>
<dbReference type="AlphaFoldDB" id="A0AAV7TCX0"/>
<keyword evidence="2" id="KW-1185">Reference proteome</keyword>
<name>A0AAV7TCX0_PLEWA</name>
<dbReference type="Proteomes" id="UP001066276">
    <property type="component" value="Chromosome 4_1"/>
</dbReference>
<organism evidence="1 2">
    <name type="scientific">Pleurodeles waltl</name>
    <name type="common">Iberian ribbed newt</name>
    <dbReference type="NCBI Taxonomy" id="8319"/>
    <lineage>
        <taxon>Eukaryota</taxon>
        <taxon>Metazoa</taxon>
        <taxon>Chordata</taxon>
        <taxon>Craniata</taxon>
        <taxon>Vertebrata</taxon>
        <taxon>Euteleostomi</taxon>
        <taxon>Amphibia</taxon>
        <taxon>Batrachia</taxon>
        <taxon>Caudata</taxon>
        <taxon>Salamandroidea</taxon>
        <taxon>Salamandridae</taxon>
        <taxon>Pleurodelinae</taxon>
        <taxon>Pleurodeles</taxon>
    </lineage>
</organism>
<dbReference type="EMBL" id="JANPWB010000007">
    <property type="protein sequence ID" value="KAJ1174141.1"/>
    <property type="molecule type" value="Genomic_DNA"/>
</dbReference>
<sequence length="86" mass="8954">MRTRLVSKHPDITHVANLCPERHLSPVITPEQSYSTVVRASELAANVTTVGSIHGAFVVASASRLALVLVTPAADSAGTAAPLPTR</sequence>
<evidence type="ECO:0000313" key="2">
    <source>
        <dbReference type="Proteomes" id="UP001066276"/>
    </source>
</evidence>
<proteinExistence type="predicted"/>
<reference evidence="1" key="1">
    <citation type="journal article" date="2022" name="bioRxiv">
        <title>Sequencing and chromosome-scale assembly of the giantPleurodeles waltlgenome.</title>
        <authorList>
            <person name="Brown T."/>
            <person name="Elewa A."/>
            <person name="Iarovenko S."/>
            <person name="Subramanian E."/>
            <person name="Araus A.J."/>
            <person name="Petzold A."/>
            <person name="Susuki M."/>
            <person name="Suzuki K.-i.T."/>
            <person name="Hayashi T."/>
            <person name="Toyoda A."/>
            <person name="Oliveira C."/>
            <person name="Osipova E."/>
            <person name="Leigh N.D."/>
            <person name="Simon A."/>
            <person name="Yun M.H."/>
        </authorList>
    </citation>
    <scope>NUCLEOTIDE SEQUENCE</scope>
    <source>
        <strain evidence="1">20211129_DDA</strain>
        <tissue evidence="1">Liver</tissue>
    </source>
</reference>